<dbReference type="Pfam" id="PF00561">
    <property type="entry name" value="Abhydrolase_1"/>
    <property type="match status" value="1"/>
</dbReference>
<comment type="caution">
    <text evidence="4">The sequence shown here is derived from an EMBL/GenBank/DDBJ whole genome shotgun (WGS) entry which is preliminary data.</text>
</comment>
<dbReference type="EMBL" id="SFCI01001159">
    <property type="protein sequence ID" value="TFY76596.1"/>
    <property type="molecule type" value="Genomic_DNA"/>
</dbReference>
<dbReference type="OrthoDB" id="408373at2759"/>
<comment type="similarity">
    <text evidence="2">Belongs to the AB hydrolase superfamily. Epoxide hydrolase family.</text>
</comment>
<reference evidence="4 5" key="1">
    <citation type="submission" date="2019-02" db="EMBL/GenBank/DDBJ databases">
        <title>Genome sequencing of the rare red list fungi Hericium alpestre (H. flagellum).</title>
        <authorList>
            <person name="Buettner E."/>
            <person name="Kellner H."/>
        </authorList>
    </citation>
    <scope>NUCLEOTIDE SEQUENCE [LARGE SCALE GENOMIC DNA]</scope>
    <source>
        <strain evidence="4 5">DSM 108284</strain>
    </source>
</reference>
<dbReference type="InterPro" id="IPR000639">
    <property type="entry name" value="Epox_hydrolase-like"/>
</dbReference>
<protein>
    <recommendedName>
        <fullName evidence="3">AB hydrolase-1 domain-containing protein</fullName>
    </recommendedName>
</protein>
<keyword evidence="1" id="KW-0378">Hydrolase</keyword>
<sequence length="452" mass="49934">MDVLTSKTHTTTRGLTYAYHTALAAPGKPTLLFLHGFPSSSWDWTHQVAHFAPKGYGLVVPDMLGYGGTDKPTDAALTCRGSSSSHTTGGSRVASRVLNLFPLRVTAVAFLSVGYVAPNPSFDYLGDSAVIRERFGRDFFGYWEFFSEDGADEVIEEHNPPPPYATPDVIAHYKTALLQGGMAAPLKWYTVNTAGLNSKDDALVPDAYYSFAQPVFFGGTAKDAISLPAVGLAALKAHAKGPLTYREFDSDHWIMLSHSERLNNELDEWIAGLGANCKTEQDRAQLFILIHFRLPKAIKRHRSKLGRLQFLHPFWSDETPRDVQRYLREPLNLLPPFKPLHKDVATVPANPEGPALNIGLREGDFLYTEVLKFGQRHGAHERAKSERVAAFEPGLSDLGATFEDAAPTTSGKNRTLEVYCLCVDGMDGVQRYGIAERDHGIFFLISGWKHEA</sequence>
<keyword evidence="5" id="KW-1185">Reference proteome</keyword>
<dbReference type="AlphaFoldDB" id="A0A4Y9ZNZ3"/>
<name>A0A4Y9ZNZ3_9AGAM</name>
<dbReference type="Proteomes" id="UP000298061">
    <property type="component" value="Unassembled WGS sequence"/>
</dbReference>
<feature type="domain" description="AB hydrolase-1" evidence="3">
    <location>
        <begin position="29"/>
        <end position="75"/>
    </location>
</feature>
<organism evidence="4 5">
    <name type="scientific">Hericium alpestre</name>
    <dbReference type="NCBI Taxonomy" id="135208"/>
    <lineage>
        <taxon>Eukaryota</taxon>
        <taxon>Fungi</taxon>
        <taxon>Dikarya</taxon>
        <taxon>Basidiomycota</taxon>
        <taxon>Agaricomycotina</taxon>
        <taxon>Agaricomycetes</taxon>
        <taxon>Russulales</taxon>
        <taxon>Hericiaceae</taxon>
        <taxon>Hericium</taxon>
    </lineage>
</organism>
<gene>
    <name evidence="4" type="ORF">EWM64_g7418</name>
</gene>
<evidence type="ECO:0000256" key="2">
    <source>
        <dbReference type="ARBA" id="ARBA00038334"/>
    </source>
</evidence>
<dbReference type="GO" id="GO:0016787">
    <property type="term" value="F:hydrolase activity"/>
    <property type="evidence" value="ECO:0007669"/>
    <property type="project" value="UniProtKB-KW"/>
</dbReference>
<proteinExistence type="inferred from homology"/>
<evidence type="ECO:0000313" key="4">
    <source>
        <dbReference type="EMBL" id="TFY76596.1"/>
    </source>
</evidence>
<dbReference type="InterPro" id="IPR029058">
    <property type="entry name" value="AB_hydrolase_fold"/>
</dbReference>
<dbReference type="PRINTS" id="PR00412">
    <property type="entry name" value="EPOXHYDRLASE"/>
</dbReference>
<evidence type="ECO:0000313" key="5">
    <source>
        <dbReference type="Proteomes" id="UP000298061"/>
    </source>
</evidence>
<accession>A0A4Y9ZNZ3</accession>
<evidence type="ECO:0000256" key="1">
    <source>
        <dbReference type="ARBA" id="ARBA00022801"/>
    </source>
</evidence>
<dbReference type="InterPro" id="IPR000073">
    <property type="entry name" value="AB_hydrolase_1"/>
</dbReference>
<dbReference type="SUPFAM" id="SSF53474">
    <property type="entry name" value="alpha/beta-Hydrolases"/>
    <property type="match status" value="1"/>
</dbReference>
<evidence type="ECO:0000259" key="3">
    <source>
        <dbReference type="Pfam" id="PF00561"/>
    </source>
</evidence>
<dbReference type="PANTHER" id="PTHR43329">
    <property type="entry name" value="EPOXIDE HYDROLASE"/>
    <property type="match status" value="1"/>
</dbReference>
<dbReference type="STRING" id="135208.A0A4Y9ZNZ3"/>
<dbReference type="Gene3D" id="3.40.50.1820">
    <property type="entry name" value="alpha/beta hydrolase"/>
    <property type="match status" value="2"/>
</dbReference>